<evidence type="ECO:0000256" key="2">
    <source>
        <dbReference type="ARBA" id="ARBA00022723"/>
    </source>
</evidence>
<evidence type="ECO:0000256" key="4">
    <source>
        <dbReference type="ARBA" id="ARBA00023004"/>
    </source>
</evidence>
<dbReference type="GO" id="GO:0046872">
    <property type="term" value="F:metal ion binding"/>
    <property type="evidence" value="ECO:0007669"/>
    <property type="project" value="UniProtKB-KW"/>
</dbReference>
<keyword evidence="2" id="KW-0479">Metal-binding</keyword>
<gene>
    <name evidence="6" type="ORF">OU798_15925</name>
</gene>
<evidence type="ECO:0000313" key="7">
    <source>
        <dbReference type="Proteomes" id="UP001145087"/>
    </source>
</evidence>
<sequence length="560" mass="62802">MRNRLNMNIAKSVFLIIFTGIIFWGCQQVNKAGNENTADVIIYGGTSAAVTAAVEVVHSGKSVIVVSPDIHLGGLSAGGLGFTDTGNKSTIGGLSREFYHRVWKHYNDSAAWIWEKHSEYGNKGQGTVAMDGENRTMWIFEPHVAEQVFEDFIVENNIPVDRDEWLDRKNGVQVEGGKITAITTLSGKNYQGKIFIDATYEGDLMAAAGISYHVGRESCSVYNEEWNGVQAGVFHHGHHFKSKIDPYVIPGDPSSGLLPKISAEKPGENCTGDDKVQAYCFRLCMSNHADNRVPFPKPDNYDPKDYELLVRVFEAGWNEWFNKFDMIPNRKTDTNNHGPFSSDNIGMNYDYPEASYERRKEIIKEHEDYQKGLLYFVSNDARVPDEVRTAMQNWGLAADEFTDNGNWPHQLYIREARRMIGEYVTSENDVLGKREVPQPIGMGSYTMDSHNIQRYVTEEGFVQNEGDLGIHPHQPYQISYGSIVPQKEECTNLLVPVAVSSSHIAFGSIRMEPVFMILGQSAAVAASIAIDKEKSVQDVQYDELKEKLISKNQKLSVSQL</sequence>
<dbReference type="InterPro" id="IPR039650">
    <property type="entry name" value="HdrA-like"/>
</dbReference>
<keyword evidence="1" id="KW-0004">4Fe-4S</keyword>
<reference evidence="6" key="1">
    <citation type="submission" date="2022-11" db="EMBL/GenBank/DDBJ databases">
        <title>Marilongibacter aestuarii gen. nov., sp. nov., isolated from tidal flat sediment.</title>
        <authorList>
            <person name="Jiayan W."/>
        </authorList>
    </citation>
    <scope>NUCLEOTIDE SEQUENCE</scope>
    <source>
        <strain evidence="6">Z1-6</strain>
    </source>
</reference>
<dbReference type="AlphaFoldDB" id="A0A9X3J6V5"/>
<proteinExistence type="predicted"/>
<evidence type="ECO:0000256" key="5">
    <source>
        <dbReference type="ARBA" id="ARBA00023014"/>
    </source>
</evidence>
<evidence type="ECO:0000256" key="3">
    <source>
        <dbReference type="ARBA" id="ARBA00023002"/>
    </source>
</evidence>
<keyword evidence="3" id="KW-0560">Oxidoreductase</keyword>
<evidence type="ECO:0000256" key="1">
    <source>
        <dbReference type="ARBA" id="ARBA00022485"/>
    </source>
</evidence>
<comment type="caution">
    <text evidence="6">The sequence shown here is derived from an EMBL/GenBank/DDBJ whole genome shotgun (WGS) entry which is preliminary data.</text>
</comment>
<accession>A0A9X3J6V5</accession>
<dbReference type="GO" id="GO:0016491">
    <property type="term" value="F:oxidoreductase activity"/>
    <property type="evidence" value="ECO:0007669"/>
    <property type="project" value="UniProtKB-KW"/>
</dbReference>
<name>A0A9X3J6V5_9BACT</name>
<evidence type="ECO:0000313" key="6">
    <source>
        <dbReference type="EMBL" id="MCY1721843.1"/>
    </source>
</evidence>
<keyword evidence="7" id="KW-1185">Reference proteome</keyword>
<protein>
    <submittedName>
        <fullName evidence="6">FAD-dependent oxidoreductase</fullName>
    </submittedName>
</protein>
<dbReference type="Proteomes" id="UP001145087">
    <property type="component" value="Unassembled WGS sequence"/>
</dbReference>
<dbReference type="PANTHER" id="PTHR43498">
    <property type="entry name" value="FERREDOXIN:COB-COM HETERODISULFIDE REDUCTASE SUBUNIT A"/>
    <property type="match status" value="1"/>
</dbReference>
<dbReference type="RefSeq" id="WP_343334172.1">
    <property type="nucleotide sequence ID" value="NZ_JAPOHD010000029.1"/>
</dbReference>
<keyword evidence="5" id="KW-0411">Iron-sulfur</keyword>
<dbReference type="GO" id="GO:0051539">
    <property type="term" value="F:4 iron, 4 sulfur cluster binding"/>
    <property type="evidence" value="ECO:0007669"/>
    <property type="project" value="UniProtKB-KW"/>
</dbReference>
<keyword evidence="4" id="KW-0408">Iron</keyword>
<dbReference type="Pfam" id="PF12831">
    <property type="entry name" value="FAD_oxidored"/>
    <property type="match status" value="1"/>
</dbReference>
<organism evidence="6 7">
    <name type="scientific">Draconibacterium aestuarii</name>
    <dbReference type="NCBI Taxonomy" id="2998507"/>
    <lineage>
        <taxon>Bacteria</taxon>
        <taxon>Pseudomonadati</taxon>
        <taxon>Bacteroidota</taxon>
        <taxon>Bacteroidia</taxon>
        <taxon>Marinilabiliales</taxon>
        <taxon>Prolixibacteraceae</taxon>
        <taxon>Draconibacterium</taxon>
    </lineage>
</organism>
<dbReference type="EMBL" id="JAPOHD010000029">
    <property type="protein sequence ID" value="MCY1721843.1"/>
    <property type="molecule type" value="Genomic_DNA"/>
</dbReference>
<dbReference type="InterPro" id="IPR036188">
    <property type="entry name" value="FAD/NAD-bd_sf"/>
</dbReference>
<dbReference type="SUPFAM" id="SSF51905">
    <property type="entry name" value="FAD/NAD(P)-binding domain"/>
    <property type="match status" value="1"/>
</dbReference>
<dbReference type="PANTHER" id="PTHR43498:SF1">
    <property type="entry name" value="COB--COM HETERODISULFIDE REDUCTASE IRON-SULFUR SUBUNIT A"/>
    <property type="match status" value="1"/>
</dbReference>